<dbReference type="AlphaFoldDB" id="A0A450UU47"/>
<proteinExistence type="predicted"/>
<evidence type="ECO:0000313" key="1">
    <source>
        <dbReference type="EMBL" id="VFJ96103.1"/>
    </source>
</evidence>
<sequence length="71" mass="8260">MQCIVTVLPIFGAEHERREIEVDRHHHRRLHDRFSRADWSTFGCVSEIAQRKLSFFSCVGVAQTFGEEGQD</sequence>
<gene>
    <name evidence="1" type="ORF">BECKLFY1418A_GA0070994_105525</name>
</gene>
<name>A0A450UU47_9GAMM</name>
<dbReference type="EMBL" id="CAADFH010000055">
    <property type="protein sequence ID" value="VFJ96103.1"/>
    <property type="molecule type" value="Genomic_DNA"/>
</dbReference>
<accession>A0A450UU47</accession>
<protein>
    <submittedName>
        <fullName evidence="1">Uncharacterized protein</fullName>
    </submittedName>
</protein>
<reference evidence="1" key="1">
    <citation type="submission" date="2019-02" db="EMBL/GenBank/DDBJ databases">
        <authorList>
            <person name="Gruber-Vodicka R. H."/>
            <person name="Seah K. B. B."/>
        </authorList>
    </citation>
    <scope>NUCLEOTIDE SEQUENCE</scope>
    <source>
        <strain evidence="1">BECK_M6</strain>
    </source>
</reference>
<organism evidence="1">
    <name type="scientific">Candidatus Kentrum sp. LFY</name>
    <dbReference type="NCBI Taxonomy" id="2126342"/>
    <lineage>
        <taxon>Bacteria</taxon>
        <taxon>Pseudomonadati</taxon>
        <taxon>Pseudomonadota</taxon>
        <taxon>Gammaproteobacteria</taxon>
        <taxon>Candidatus Kentrum</taxon>
    </lineage>
</organism>